<evidence type="ECO:0000313" key="2">
    <source>
        <dbReference type="EMBL" id="GHB89719.1"/>
    </source>
</evidence>
<evidence type="ECO:0000259" key="1">
    <source>
        <dbReference type="Pfam" id="PF00085"/>
    </source>
</evidence>
<dbReference type="EMBL" id="BMXG01000001">
    <property type="protein sequence ID" value="GHB89719.1"/>
    <property type="molecule type" value="Genomic_DNA"/>
</dbReference>
<evidence type="ECO:0000313" key="3">
    <source>
        <dbReference type="Proteomes" id="UP000642829"/>
    </source>
</evidence>
<proteinExistence type="predicted"/>
<dbReference type="SUPFAM" id="SSF52833">
    <property type="entry name" value="Thioredoxin-like"/>
    <property type="match status" value="1"/>
</dbReference>
<protein>
    <recommendedName>
        <fullName evidence="1">Thioredoxin domain-containing protein</fullName>
    </recommendedName>
</protein>
<dbReference type="Pfam" id="PF00085">
    <property type="entry name" value="Thioredoxin"/>
    <property type="match status" value="1"/>
</dbReference>
<accession>A0A8J3DE14</accession>
<organism evidence="2 3">
    <name type="scientific">Cerasicoccus arenae</name>
    <dbReference type="NCBI Taxonomy" id="424488"/>
    <lineage>
        <taxon>Bacteria</taxon>
        <taxon>Pseudomonadati</taxon>
        <taxon>Verrucomicrobiota</taxon>
        <taxon>Opitutia</taxon>
        <taxon>Puniceicoccales</taxon>
        <taxon>Cerasicoccaceae</taxon>
        <taxon>Cerasicoccus</taxon>
    </lineage>
</organism>
<reference evidence="2" key="1">
    <citation type="journal article" date="2014" name="Int. J. Syst. Evol. Microbiol.">
        <title>Complete genome sequence of Corynebacterium casei LMG S-19264T (=DSM 44701T), isolated from a smear-ripened cheese.</title>
        <authorList>
            <consortium name="US DOE Joint Genome Institute (JGI-PGF)"/>
            <person name="Walter F."/>
            <person name="Albersmeier A."/>
            <person name="Kalinowski J."/>
            <person name="Ruckert C."/>
        </authorList>
    </citation>
    <scope>NUCLEOTIDE SEQUENCE</scope>
    <source>
        <strain evidence="2">KCTC 12870</strain>
    </source>
</reference>
<keyword evidence="3" id="KW-1185">Reference proteome</keyword>
<dbReference type="Gene3D" id="3.40.30.10">
    <property type="entry name" value="Glutaredoxin"/>
    <property type="match status" value="1"/>
</dbReference>
<gene>
    <name evidence="2" type="ORF">GCM10007047_00210</name>
</gene>
<dbReference type="AlphaFoldDB" id="A0A8J3DE14"/>
<reference evidence="2" key="2">
    <citation type="submission" date="2020-09" db="EMBL/GenBank/DDBJ databases">
        <authorList>
            <person name="Sun Q."/>
            <person name="Kim S."/>
        </authorList>
    </citation>
    <scope>NUCLEOTIDE SEQUENCE</scope>
    <source>
        <strain evidence="2">KCTC 12870</strain>
    </source>
</reference>
<dbReference type="InterPro" id="IPR013766">
    <property type="entry name" value="Thioredoxin_domain"/>
</dbReference>
<dbReference type="RefSeq" id="WP_189510469.1">
    <property type="nucleotide sequence ID" value="NZ_BMXG01000001.1"/>
</dbReference>
<feature type="domain" description="Thioredoxin" evidence="1">
    <location>
        <begin position="31"/>
        <end position="79"/>
    </location>
</feature>
<name>A0A8J3DE14_9BACT</name>
<comment type="caution">
    <text evidence="2">The sequence shown here is derived from an EMBL/GenBank/DDBJ whole genome shotgun (WGS) entry which is preliminary data.</text>
</comment>
<dbReference type="InterPro" id="IPR036249">
    <property type="entry name" value="Thioredoxin-like_sf"/>
</dbReference>
<sequence>MKKILTVFLIALFGATFVYAGKVELGSAAEPQLYLVKIDASWCGACKALKEPLAELKTELADQPVLFVTLDFTDDNAIKQTTLHVDALKIRSAVDANTATGNVLLLNARNGELIAVLTRNESVAEMKEAVEAALLTQEKGSGVRL</sequence>
<dbReference type="Proteomes" id="UP000642829">
    <property type="component" value="Unassembled WGS sequence"/>
</dbReference>